<evidence type="ECO:0000256" key="3">
    <source>
        <dbReference type="ARBA" id="ARBA00022857"/>
    </source>
</evidence>
<keyword evidence="2" id="KW-0963">Cytoplasm</keyword>
<dbReference type="GO" id="GO:0004757">
    <property type="term" value="F:sepiapterin reductase (NADP+) activity"/>
    <property type="evidence" value="ECO:0007669"/>
    <property type="project" value="TreeGrafter"/>
</dbReference>
<dbReference type="Pfam" id="PF00106">
    <property type="entry name" value="adh_short"/>
    <property type="match status" value="1"/>
</dbReference>
<dbReference type="PANTHER" id="PTHR44085:SF2">
    <property type="entry name" value="SEPIAPTERIN REDUCTASE"/>
    <property type="match status" value="1"/>
</dbReference>
<protein>
    <submittedName>
        <fullName evidence="5">Uncharacterized protein</fullName>
    </submittedName>
</protein>
<accession>A0AAD5N0Z3</accession>
<dbReference type="PANTHER" id="PTHR44085">
    <property type="entry name" value="SEPIAPTERIN REDUCTASE"/>
    <property type="match status" value="1"/>
</dbReference>
<dbReference type="AlphaFoldDB" id="A0AAD5N0Z3"/>
<sequence>MSSEEPVLDEKITESALNNPEQWHNYLNINLVAMIQFNNLLLSSITKETAEHRFVVNITSLLAIQGFPSLTQYSVGKAAREAFFRGLAVEDETIKNHLMTIYEQLSLDITTQSHGVHRTTLTTSQTVVKMLKHLEENKFDSGARIDYFDDENS</sequence>
<keyword evidence="6" id="KW-1185">Reference proteome</keyword>
<dbReference type="EMBL" id="JAHQIW010003651">
    <property type="protein sequence ID" value="KAJ1359586.1"/>
    <property type="molecule type" value="Genomic_DNA"/>
</dbReference>
<evidence type="ECO:0000256" key="4">
    <source>
        <dbReference type="ARBA" id="ARBA00023002"/>
    </source>
</evidence>
<reference evidence="5" key="1">
    <citation type="submission" date="2021-06" db="EMBL/GenBank/DDBJ databases">
        <title>Parelaphostrongylus tenuis whole genome reference sequence.</title>
        <authorList>
            <person name="Garwood T.J."/>
            <person name="Larsen P.A."/>
            <person name="Fountain-Jones N.M."/>
            <person name="Garbe J.R."/>
            <person name="Macchietto M.G."/>
            <person name="Kania S.A."/>
            <person name="Gerhold R.W."/>
            <person name="Richards J.E."/>
            <person name="Wolf T.M."/>
        </authorList>
    </citation>
    <scope>NUCLEOTIDE SEQUENCE</scope>
    <source>
        <strain evidence="5">MNPRO001-30</strain>
        <tissue evidence="5">Meninges</tissue>
    </source>
</reference>
<dbReference type="GO" id="GO:0005737">
    <property type="term" value="C:cytoplasm"/>
    <property type="evidence" value="ECO:0007669"/>
    <property type="project" value="UniProtKB-SubCell"/>
</dbReference>
<proteinExistence type="predicted"/>
<dbReference type="Proteomes" id="UP001196413">
    <property type="component" value="Unassembled WGS sequence"/>
</dbReference>
<evidence type="ECO:0000256" key="1">
    <source>
        <dbReference type="ARBA" id="ARBA00004496"/>
    </source>
</evidence>
<organism evidence="5 6">
    <name type="scientific">Parelaphostrongylus tenuis</name>
    <name type="common">Meningeal worm</name>
    <dbReference type="NCBI Taxonomy" id="148309"/>
    <lineage>
        <taxon>Eukaryota</taxon>
        <taxon>Metazoa</taxon>
        <taxon>Ecdysozoa</taxon>
        <taxon>Nematoda</taxon>
        <taxon>Chromadorea</taxon>
        <taxon>Rhabditida</taxon>
        <taxon>Rhabditina</taxon>
        <taxon>Rhabditomorpha</taxon>
        <taxon>Strongyloidea</taxon>
        <taxon>Metastrongylidae</taxon>
        <taxon>Parelaphostrongylus</taxon>
    </lineage>
</organism>
<comment type="subcellular location">
    <subcellularLocation>
        <location evidence="1">Cytoplasm</location>
    </subcellularLocation>
</comment>
<name>A0AAD5N0Z3_PARTN</name>
<dbReference type="InterPro" id="IPR002347">
    <property type="entry name" value="SDR_fam"/>
</dbReference>
<keyword evidence="4" id="KW-0560">Oxidoreductase</keyword>
<evidence type="ECO:0000313" key="6">
    <source>
        <dbReference type="Proteomes" id="UP001196413"/>
    </source>
</evidence>
<dbReference type="Gene3D" id="3.40.50.720">
    <property type="entry name" value="NAD(P)-binding Rossmann-like Domain"/>
    <property type="match status" value="1"/>
</dbReference>
<comment type="caution">
    <text evidence="5">The sequence shown here is derived from an EMBL/GenBank/DDBJ whole genome shotgun (WGS) entry which is preliminary data.</text>
</comment>
<evidence type="ECO:0000313" key="5">
    <source>
        <dbReference type="EMBL" id="KAJ1359586.1"/>
    </source>
</evidence>
<dbReference type="InterPro" id="IPR036291">
    <property type="entry name" value="NAD(P)-bd_dom_sf"/>
</dbReference>
<gene>
    <name evidence="5" type="ORF">KIN20_018351</name>
</gene>
<keyword evidence="3" id="KW-0521">NADP</keyword>
<dbReference type="GO" id="GO:0006729">
    <property type="term" value="P:tetrahydrobiopterin biosynthetic process"/>
    <property type="evidence" value="ECO:0007669"/>
    <property type="project" value="TreeGrafter"/>
</dbReference>
<dbReference type="SUPFAM" id="SSF51735">
    <property type="entry name" value="NAD(P)-binding Rossmann-fold domains"/>
    <property type="match status" value="1"/>
</dbReference>
<dbReference type="InterPro" id="IPR051721">
    <property type="entry name" value="Biopterin_syn/organic_redct"/>
</dbReference>
<evidence type="ECO:0000256" key="2">
    <source>
        <dbReference type="ARBA" id="ARBA00022490"/>
    </source>
</evidence>